<evidence type="ECO:0000313" key="3">
    <source>
        <dbReference type="Proteomes" id="UP000320393"/>
    </source>
</evidence>
<evidence type="ECO:0000256" key="1">
    <source>
        <dbReference type="SAM" id="Phobius"/>
    </source>
</evidence>
<reference evidence="2 3" key="1">
    <citation type="journal article" date="2019" name="Nat. Microbiol.">
        <title>Mediterranean grassland soil C-N compound turnover is dependent on rainfall and depth, and is mediated by genomically divergent microorganisms.</title>
        <authorList>
            <person name="Diamond S."/>
            <person name="Andeer P.F."/>
            <person name="Li Z."/>
            <person name="Crits-Christoph A."/>
            <person name="Burstein D."/>
            <person name="Anantharaman K."/>
            <person name="Lane K.R."/>
            <person name="Thomas B.C."/>
            <person name="Pan C."/>
            <person name="Northen T.R."/>
            <person name="Banfield J.F."/>
        </authorList>
    </citation>
    <scope>NUCLEOTIDE SEQUENCE [LARGE SCALE GENOMIC DNA]</scope>
    <source>
        <strain evidence="2">NP_5</strain>
    </source>
</reference>
<protein>
    <submittedName>
        <fullName evidence="2">Uncharacterized protein</fullName>
    </submittedName>
</protein>
<keyword evidence="1" id="KW-0472">Membrane</keyword>
<accession>A0A537LRF2</accession>
<organism evidence="2 3">
    <name type="scientific">Candidatus Segetimicrobium genomatis</name>
    <dbReference type="NCBI Taxonomy" id="2569760"/>
    <lineage>
        <taxon>Bacteria</taxon>
        <taxon>Bacillati</taxon>
        <taxon>Candidatus Sysuimicrobiota</taxon>
        <taxon>Candidatus Sysuimicrobiia</taxon>
        <taxon>Candidatus Sysuimicrobiales</taxon>
        <taxon>Candidatus Segetimicrobiaceae</taxon>
        <taxon>Candidatus Segetimicrobium</taxon>
    </lineage>
</organism>
<sequence length="170" mass="19540">MFSETLVTQAVTGAVAFLAAVASIHITDGARRKARRDAALQLLTTRLKLDEFDTPNPETTEPRNVLYIIPGHTEFLEWIVQADLLDPRDDGQLIANIVEHLEWVHTHREYVRMWNLKLFFKPHDERRIDKLALDATQDMHKSGYVLYEMLTKRYHAKPGPVGVLRIGRGE</sequence>
<gene>
    <name evidence="2" type="ORF">E6H02_07975</name>
</gene>
<keyword evidence="1" id="KW-1133">Transmembrane helix</keyword>
<proteinExistence type="predicted"/>
<keyword evidence="1" id="KW-0812">Transmembrane</keyword>
<dbReference type="AlphaFoldDB" id="A0A537LRF2"/>
<comment type="caution">
    <text evidence="2">The sequence shown here is derived from an EMBL/GenBank/DDBJ whole genome shotgun (WGS) entry which is preliminary data.</text>
</comment>
<dbReference type="EMBL" id="VBAM01000294">
    <property type="protein sequence ID" value="TMJ10580.1"/>
    <property type="molecule type" value="Genomic_DNA"/>
</dbReference>
<dbReference type="Proteomes" id="UP000320393">
    <property type="component" value="Unassembled WGS sequence"/>
</dbReference>
<name>A0A537LRF2_9BACT</name>
<evidence type="ECO:0000313" key="2">
    <source>
        <dbReference type="EMBL" id="TMJ10580.1"/>
    </source>
</evidence>
<feature type="transmembrane region" description="Helical" evidence="1">
    <location>
        <begin position="6"/>
        <end position="26"/>
    </location>
</feature>